<evidence type="ECO:0000313" key="16">
    <source>
        <dbReference type="Proteomes" id="UP000563906"/>
    </source>
</evidence>
<protein>
    <recommendedName>
        <fullName evidence="12">UvrABC system protein A</fullName>
    </recommendedName>
    <alternativeName>
        <fullName evidence="13">Excinuclease ABC subunit A</fullName>
    </alternativeName>
</protein>
<evidence type="ECO:0000256" key="8">
    <source>
        <dbReference type="ARBA" id="ARBA00022881"/>
    </source>
</evidence>
<keyword evidence="5" id="KW-0227">DNA damage</keyword>
<comment type="caution">
    <text evidence="15">The sequence shown here is derived from an EMBL/GenBank/DDBJ whole genome shotgun (WGS) entry which is preliminary data.</text>
</comment>
<keyword evidence="7" id="KW-0067">ATP-binding</keyword>
<keyword evidence="10" id="KW-0234">DNA repair</keyword>
<evidence type="ECO:0000256" key="5">
    <source>
        <dbReference type="ARBA" id="ARBA00022763"/>
    </source>
</evidence>
<comment type="subcellular location">
    <subcellularLocation>
        <location evidence="1">Cytoplasm</location>
    </subcellularLocation>
</comment>
<dbReference type="PROSITE" id="PS00211">
    <property type="entry name" value="ABC_TRANSPORTER_1"/>
    <property type="match status" value="2"/>
</dbReference>
<evidence type="ECO:0000256" key="1">
    <source>
        <dbReference type="ARBA" id="ARBA00004496"/>
    </source>
</evidence>
<evidence type="ECO:0000256" key="4">
    <source>
        <dbReference type="ARBA" id="ARBA00022741"/>
    </source>
</evidence>
<dbReference type="GO" id="GO:0003677">
    <property type="term" value="F:DNA binding"/>
    <property type="evidence" value="ECO:0007669"/>
    <property type="project" value="UniProtKB-KW"/>
</dbReference>
<sequence length="757" mass="84135">MKHIKIKGARQNNLKNINVEIPRNQIVVFTGLSGSGKSSLVFETITAEAQRQLYDTFSTFARSRLPKYDQADYDSIENLSPVILLEQKRIVGNSRSNVGTLSEISAFLRLLFSRIGFPTVGMSNHFSPNSPEGMCHKCGGAGSINDLDINGIIDWNKSLKQGAILFPDFKVNSLAWKLIVNSGFFDIDKPLKAYTAKEKETLFYADGLKFKLSEGEQGFDANFNGIVTKINRGFLKKDFNSLSKSRQKIITHFVKTTICTDCHGARLKKEALECRINDKNIYELGTLQLTELHSFLKSIKSQEAETVLEQLIKRTDNLIRIGVGYLNLSRATGTLSGGEAQRIQLAKQLGNSLTEMLYVLDEPSVGLHPRDVDLVADLLKALRSQGNTILMVEHDPDLIKIADYIVDMGPHAGSRGGEVVFQGNFDELLKAKTLTGKYINQKIPVKKNFRNWSNFFEIKNATANNLKNINVKIPKGVFVCVTGVAGSGKSSLIHKEFLKAHPDAIVIDQSPVGKSIRSNPATYTGVFDQIRDLFEKENPTTMASLYSFNADGACENCKGLGYILMDLAFMDPIKTNCEKCNGNRYKRDVLYHKLNTKTIVDVLELTVNQAIDFFNDRKILKKLNVLQEVGLGYLQLGQPLSTLSGGECQRVKLASELHKEGNIYILDEPTTGLHLSDITKIIELLEKLVNKGNSVIVIEHSLDIMNNADWIIDIGPEGGKNGGELIFEGTPIELQMKSESYTSKFLNLYNSSNLPTS</sequence>
<evidence type="ECO:0000259" key="14">
    <source>
        <dbReference type="PROSITE" id="PS50893"/>
    </source>
</evidence>
<feature type="domain" description="ABC transporter" evidence="14">
    <location>
        <begin position="450"/>
        <end position="747"/>
    </location>
</feature>
<dbReference type="Pfam" id="PF00005">
    <property type="entry name" value="ABC_tran"/>
    <property type="match status" value="1"/>
</dbReference>
<dbReference type="GO" id="GO:0005524">
    <property type="term" value="F:ATP binding"/>
    <property type="evidence" value="ECO:0007669"/>
    <property type="project" value="UniProtKB-KW"/>
</dbReference>
<dbReference type="PANTHER" id="PTHR43152:SF3">
    <property type="entry name" value="UVRABC SYSTEM PROTEIN A"/>
    <property type="match status" value="1"/>
</dbReference>
<comment type="similarity">
    <text evidence="11">Belongs to the ABC transporter superfamily. UvrA family.</text>
</comment>
<dbReference type="RefSeq" id="WP_182123596.1">
    <property type="nucleotide sequence ID" value="NZ_JACGLS010000001.1"/>
</dbReference>
<dbReference type="AlphaFoldDB" id="A0A839AMU3"/>
<keyword evidence="6" id="KW-0228">DNA excision</keyword>
<dbReference type="Proteomes" id="UP000563906">
    <property type="component" value="Unassembled WGS sequence"/>
</dbReference>
<evidence type="ECO:0000256" key="3">
    <source>
        <dbReference type="ARBA" id="ARBA00022737"/>
    </source>
</evidence>
<reference evidence="15 16" key="1">
    <citation type="submission" date="2020-07" db="EMBL/GenBank/DDBJ databases">
        <title>Bacterium isolated from marine sediment.</title>
        <authorList>
            <person name="Shang D."/>
            <person name="Du Z.-J."/>
        </authorList>
    </citation>
    <scope>NUCLEOTIDE SEQUENCE [LARGE SCALE GENOMIC DNA]</scope>
    <source>
        <strain evidence="15 16">S7007</strain>
    </source>
</reference>
<keyword evidence="9" id="KW-0238">DNA-binding</keyword>
<evidence type="ECO:0000256" key="9">
    <source>
        <dbReference type="ARBA" id="ARBA00023125"/>
    </source>
</evidence>
<dbReference type="SMART" id="SM00382">
    <property type="entry name" value="AAA"/>
    <property type="match status" value="2"/>
</dbReference>
<evidence type="ECO:0000256" key="2">
    <source>
        <dbReference type="ARBA" id="ARBA00022490"/>
    </source>
</evidence>
<evidence type="ECO:0000256" key="10">
    <source>
        <dbReference type="ARBA" id="ARBA00023204"/>
    </source>
</evidence>
<gene>
    <name evidence="15" type="ORF">H3Z83_00885</name>
</gene>
<dbReference type="InterPro" id="IPR003593">
    <property type="entry name" value="AAA+_ATPase"/>
</dbReference>
<dbReference type="PANTHER" id="PTHR43152">
    <property type="entry name" value="UVRABC SYSTEM PROTEIN A"/>
    <property type="match status" value="1"/>
</dbReference>
<evidence type="ECO:0000256" key="11">
    <source>
        <dbReference type="ARBA" id="ARBA00038000"/>
    </source>
</evidence>
<dbReference type="InterPro" id="IPR017871">
    <property type="entry name" value="ABC_transporter-like_CS"/>
</dbReference>
<dbReference type="InterPro" id="IPR003439">
    <property type="entry name" value="ABC_transporter-like_ATP-bd"/>
</dbReference>
<dbReference type="PROSITE" id="PS50893">
    <property type="entry name" value="ABC_TRANSPORTER_2"/>
    <property type="match status" value="1"/>
</dbReference>
<evidence type="ECO:0000256" key="13">
    <source>
        <dbReference type="ARBA" id="ARBA00042156"/>
    </source>
</evidence>
<dbReference type="EMBL" id="JACGLS010000001">
    <property type="protein sequence ID" value="MBA6155081.1"/>
    <property type="molecule type" value="Genomic_DNA"/>
</dbReference>
<dbReference type="GO" id="GO:0016887">
    <property type="term" value="F:ATP hydrolysis activity"/>
    <property type="evidence" value="ECO:0007669"/>
    <property type="project" value="InterPro"/>
</dbReference>
<dbReference type="SUPFAM" id="SSF52540">
    <property type="entry name" value="P-loop containing nucleoside triphosphate hydrolases"/>
    <property type="match status" value="2"/>
</dbReference>
<name>A0A839AMU3_9FLAO</name>
<evidence type="ECO:0000256" key="12">
    <source>
        <dbReference type="ARBA" id="ARBA00039316"/>
    </source>
</evidence>
<keyword evidence="2" id="KW-0963">Cytoplasm</keyword>
<dbReference type="Gene3D" id="1.20.1580.10">
    <property type="entry name" value="ABC transporter ATPase like domain"/>
    <property type="match status" value="2"/>
</dbReference>
<dbReference type="InterPro" id="IPR027417">
    <property type="entry name" value="P-loop_NTPase"/>
</dbReference>
<dbReference type="CDD" id="cd03270">
    <property type="entry name" value="ABC_UvrA_I"/>
    <property type="match status" value="1"/>
</dbReference>
<keyword evidence="4" id="KW-0547">Nucleotide-binding</keyword>
<proteinExistence type="inferred from homology"/>
<evidence type="ECO:0000256" key="7">
    <source>
        <dbReference type="ARBA" id="ARBA00022840"/>
    </source>
</evidence>
<evidence type="ECO:0000256" key="6">
    <source>
        <dbReference type="ARBA" id="ARBA00022769"/>
    </source>
</evidence>
<dbReference type="GO" id="GO:0004518">
    <property type="term" value="F:nuclease activity"/>
    <property type="evidence" value="ECO:0007669"/>
    <property type="project" value="UniProtKB-KW"/>
</dbReference>
<organism evidence="15 16">
    <name type="scientific">Tenacibaculum pelagium</name>
    <dbReference type="NCBI Taxonomy" id="2759527"/>
    <lineage>
        <taxon>Bacteria</taxon>
        <taxon>Pseudomonadati</taxon>
        <taxon>Bacteroidota</taxon>
        <taxon>Flavobacteriia</taxon>
        <taxon>Flavobacteriales</taxon>
        <taxon>Flavobacteriaceae</taxon>
        <taxon>Tenacibaculum</taxon>
    </lineage>
</organism>
<dbReference type="Gene3D" id="3.40.50.300">
    <property type="entry name" value="P-loop containing nucleotide triphosphate hydrolases"/>
    <property type="match status" value="2"/>
</dbReference>
<dbReference type="GO" id="GO:0005737">
    <property type="term" value="C:cytoplasm"/>
    <property type="evidence" value="ECO:0007669"/>
    <property type="project" value="UniProtKB-SubCell"/>
</dbReference>
<evidence type="ECO:0000313" key="15">
    <source>
        <dbReference type="EMBL" id="MBA6155081.1"/>
    </source>
</evidence>
<dbReference type="GO" id="GO:0006281">
    <property type="term" value="P:DNA repair"/>
    <property type="evidence" value="ECO:0007669"/>
    <property type="project" value="UniProtKB-KW"/>
</dbReference>
<keyword evidence="3" id="KW-0677">Repeat</keyword>
<accession>A0A839AMU3</accession>
<keyword evidence="16" id="KW-1185">Reference proteome</keyword>
<dbReference type="Gene3D" id="1.10.8.280">
    <property type="entry name" value="ABC transporter ATPase domain-like"/>
    <property type="match status" value="1"/>
</dbReference>
<keyword evidence="8" id="KW-0267">Excision nuclease</keyword>